<dbReference type="InterPro" id="IPR029062">
    <property type="entry name" value="Class_I_gatase-like"/>
</dbReference>
<comment type="similarity">
    <text evidence="1">Belongs to the peptidase S51 family.</text>
</comment>
<dbReference type="GO" id="GO:0008236">
    <property type="term" value="F:serine-type peptidase activity"/>
    <property type="evidence" value="ECO:0007669"/>
    <property type="project" value="UniProtKB-KW"/>
</dbReference>
<protein>
    <recommendedName>
        <fullName evidence="7">Peptidase E</fullName>
    </recommendedName>
</protein>
<dbReference type="SUPFAM" id="SSF52317">
    <property type="entry name" value="Class I glutamine amidotransferase-like"/>
    <property type="match status" value="1"/>
</dbReference>
<evidence type="ECO:0000313" key="6">
    <source>
        <dbReference type="Proteomes" id="UP000279089"/>
    </source>
</evidence>
<dbReference type="OrthoDB" id="3373764at2"/>
<evidence type="ECO:0000256" key="3">
    <source>
        <dbReference type="ARBA" id="ARBA00022801"/>
    </source>
</evidence>
<keyword evidence="6" id="KW-1185">Reference proteome</keyword>
<sequence length="212" mass="23534">MPKQYKLLLYSLGINDRQLHALNRLVGKEPSMIKLAFIENAADVIPQSAGWVKAVRDSFSRKGYQVEPVDLRLFRNRQQQLRDKLSAKDVIWLGGGNTFYLRWILRASGADDIIRTLVSQGKVFSGWSAGAIVAGPTIEYFDTMDDPADAPEVILEGLNLTNIIVIPHIDNADFIDGAHQANMNLQAAGYNTLPLGDEEVLVISGDDQRIIE</sequence>
<dbReference type="PANTHER" id="PTHR20842">
    <property type="entry name" value="PROTEASE S51 ALPHA-ASPARTYL DIPEPTIDASE"/>
    <property type="match status" value="1"/>
</dbReference>
<proteinExistence type="inferred from homology"/>
<keyword evidence="4" id="KW-0720">Serine protease</keyword>
<gene>
    <name evidence="5" type="ORF">EG028_25360</name>
</gene>
<dbReference type="RefSeq" id="WP_120519103.1">
    <property type="nucleotide sequence ID" value="NZ_QXZY01000016.1"/>
</dbReference>
<evidence type="ECO:0000256" key="1">
    <source>
        <dbReference type="ARBA" id="ARBA00006534"/>
    </source>
</evidence>
<keyword evidence="2" id="KW-0645">Protease</keyword>
<evidence type="ECO:0000313" key="5">
    <source>
        <dbReference type="EMBL" id="RPD38228.1"/>
    </source>
</evidence>
<dbReference type="InterPro" id="IPR005320">
    <property type="entry name" value="Peptidase_S51"/>
</dbReference>
<dbReference type="EMBL" id="RMBX01000016">
    <property type="protein sequence ID" value="RPD38228.1"/>
    <property type="molecule type" value="Genomic_DNA"/>
</dbReference>
<dbReference type="Pfam" id="PF03575">
    <property type="entry name" value="Peptidase_S51"/>
    <property type="match status" value="1"/>
</dbReference>
<dbReference type="PANTHER" id="PTHR20842:SF0">
    <property type="entry name" value="ALPHA-ASPARTYL DIPEPTIDASE"/>
    <property type="match status" value="1"/>
</dbReference>
<evidence type="ECO:0000256" key="2">
    <source>
        <dbReference type="ARBA" id="ARBA00022670"/>
    </source>
</evidence>
<evidence type="ECO:0008006" key="7">
    <source>
        <dbReference type="Google" id="ProtNLM"/>
    </source>
</evidence>
<comment type="caution">
    <text evidence="5">The sequence shown here is derived from an EMBL/GenBank/DDBJ whole genome shotgun (WGS) entry which is preliminary data.</text>
</comment>
<dbReference type="Gene3D" id="3.40.50.880">
    <property type="match status" value="1"/>
</dbReference>
<reference evidence="6" key="1">
    <citation type="submission" date="2018-11" db="EMBL/GenBank/DDBJ databases">
        <title>Chitinophaga lutea sp.nov., isolate from arsenic contaminated soil.</title>
        <authorList>
            <person name="Zong Y."/>
        </authorList>
    </citation>
    <scope>NUCLEOTIDE SEQUENCE [LARGE SCALE GENOMIC DNA]</scope>
    <source>
        <strain evidence="6">YLT18</strain>
    </source>
</reference>
<dbReference type="Proteomes" id="UP000279089">
    <property type="component" value="Unassembled WGS sequence"/>
</dbReference>
<evidence type="ECO:0000256" key="4">
    <source>
        <dbReference type="ARBA" id="ARBA00022825"/>
    </source>
</evidence>
<organism evidence="5 6">
    <name type="scientific">Chitinophaga barathri</name>
    <dbReference type="NCBI Taxonomy" id="1647451"/>
    <lineage>
        <taxon>Bacteria</taxon>
        <taxon>Pseudomonadati</taxon>
        <taxon>Bacteroidota</taxon>
        <taxon>Chitinophagia</taxon>
        <taxon>Chitinophagales</taxon>
        <taxon>Chitinophagaceae</taxon>
        <taxon>Chitinophaga</taxon>
    </lineage>
</organism>
<accession>A0A3N4M5D4</accession>
<keyword evidence="3" id="KW-0378">Hydrolase</keyword>
<dbReference type="AlphaFoldDB" id="A0A3N4M5D4"/>
<dbReference type="GO" id="GO:0006508">
    <property type="term" value="P:proteolysis"/>
    <property type="evidence" value="ECO:0007669"/>
    <property type="project" value="UniProtKB-KW"/>
</dbReference>
<name>A0A3N4M5D4_9BACT</name>